<comment type="caution">
    <text evidence="10">The sequence shown here is derived from an EMBL/GenBank/DDBJ whole genome shotgun (WGS) entry which is preliminary data.</text>
</comment>
<reference evidence="10 11" key="1">
    <citation type="journal article" date="2017" name="Front. Genet.">
        <title>Draft sequencing of the heterozygous diploid genome of Satsuma (Citrus unshiu Marc.) using a hybrid assembly approach.</title>
        <authorList>
            <person name="Shimizu T."/>
            <person name="Tanizawa Y."/>
            <person name="Mochizuki T."/>
            <person name="Nagasaki H."/>
            <person name="Yoshioka T."/>
            <person name="Toyoda A."/>
            <person name="Fujiyama A."/>
            <person name="Kaminuma E."/>
            <person name="Nakamura Y."/>
        </authorList>
    </citation>
    <scope>NUCLEOTIDE SEQUENCE [LARGE SCALE GENOMIC DNA]</scope>
    <source>
        <strain evidence="11">cv. Miyagawa wase</strain>
    </source>
</reference>
<keyword evidence="6" id="KW-0131">Cell cycle</keyword>
<dbReference type="PANTHER" id="PTHR12558:SF10">
    <property type="entry name" value="CELL DIVISION CYCLE PROTEIN 23 HOMOLOG"/>
    <property type="match status" value="1"/>
</dbReference>
<dbReference type="PANTHER" id="PTHR12558">
    <property type="entry name" value="CELL DIVISION CYCLE 16,23,27"/>
    <property type="match status" value="1"/>
</dbReference>
<dbReference type="EMBL" id="BDQV01000109">
    <property type="protein sequence ID" value="GAY54767.1"/>
    <property type="molecule type" value="Genomic_DNA"/>
</dbReference>
<accession>A0A2H5PQY5</accession>
<protein>
    <recommendedName>
        <fullName evidence="9">Cdc23 domain-containing protein</fullName>
    </recommendedName>
</protein>
<evidence type="ECO:0000256" key="2">
    <source>
        <dbReference type="ARBA" id="ARBA00022737"/>
    </source>
</evidence>
<feature type="repeat" description="TPR" evidence="7">
    <location>
        <begin position="362"/>
        <end position="395"/>
    </location>
</feature>
<evidence type="ECO:0000256" key="3">
    <source>
        <dbReference type="ARBA" id="ARBA00022776"/>
    </source>
</evidence>
<keyword evidence="8" id="KW-1133">Transmembrane helix</keyword>
<dbReference type="InterPro" id="IPR011990">
    <property type="entry name" value="TPR-like_helical_dom_sf"/>
</dbReference>
<dbReference type="PROSITE" id="PS50005">
    <property type="entry name" value="TPR"/>
    <property type="match status" value="2"/>
</dbReference>
<evidence type="ECO:0000256" key="6">
    <source>
        <dbReference type="ARBA" id="ARBA00023306"/>
    </source>
</evidence>
<evidence type="ECO:0000256" key="8">
    <source>
        <dbReference type="SAM" id="Phobius"/>
    </source>
</evidence>
<keyword evidence="2" id="KW-0677">Repeat</keyword>
<evidence type="ECO:0000256" key="5">
    <source>
        <dbReference type="ARBA" id="ARBA00022803"/>
    </source>
</evidence>
<dbReference type="Pfam" id="PF04049">
    <property type="entry name" value="ANAPC8"/>
    <property type="match status" value="2"/>
</dbReference>
<dbReference type="GO" id="GO:0031145">
    <property type="term" value="P:anaphase-promoting complex-dependent catabolic process"/>
    <property type="evidence" value="ECO:0007669"/>
    <property type="project" value="TreeGrafter"/>
</dbReference>
<feature type="transmembrane region" description="Helical" evidence="8">
    <location>
        <begin position="126"/>
        <end position="151"/>
    </location>
</feature>
<evidence type="ECO:0000256" key="7">
    <source>
        <dbReference type="PROSITE-ProRule" id="PRU00339"/>
    </source>
</evidence>
<dbReference type="InterPro" id="IPR007192">
    <property type="entry name" value="APC8"/>
</dbReference>
<evidence type="ECO:0000256" key="1">
    <source>
        <dbReference type="ARBA" id="ARBA00022618"/>
    </source>
</evidence>
<feature type="domain" description="Cdc23" evidence="9">
    <location>
        <begin position="25"/>
        <end position="128"/>
    </location>
</feature>
<dbReference type="Gene3D" id="1.25.40.10">
    <property type="entry name" value="Tetratricopeptide repeat domain"/>
    <property type="match status" value="3"/>
</dbReference>
<sequence length="432" mass="50208">MNSGLRLVNSTADAFTLLPNVLMLHWAAEQLVGIKQNRAKYTPSNTRFQRGSSSICRRFRTNEISSTPVAGVSYVSTPVMEEDEVVDSDFYLLAKSYFDCREYRRAAHVLRDQTGKKSVFLRCYALYLKFWMCLILGVEIFFCVSLAAPFYTYCTMAGEKRKEEEMIELEGPLGKSDAVNRELISLERELSTLRKNGTMDPFILYLYGLVLKDKGSENLARTVLVESVNSYPWNWNSWLELQSLCTTIDILNSINLINHWMKDFFLASTYQELRMHNEALTKYEYLQGTFGFSNYLQAQIAKAQYSLRELEQVEVVFEELLRNDPYRVEDMDMYSNVLYAKECFSALSYLAHRVFTTDKYRPESCCIIGNYYSLKGQHEKSVVYFRRALKLNKNYLSAWTLMGHEYVEMKNTPAAIDAYRRAVDINPHDYRA</sequence>
<dbReference type="AlphaFoldDB" id="A0A2H5PQY5"/>
<evidence type="ECO:0000259" key="9">
    <source>
        <dbReference type="Pfam" id="PF04049"/>
    </source>
</evidence>
<keyword evidence="4" id="KW-0833">Ubl conjugation pathway</keyword>
<dbReference type="GO" id="GO:0051301">
    <property type="term" value="P:cell division"/>
    <property type="evidence" value="ECO:0007669"/>
    <property type="project" value="UniProtKB-KW"/>
</dbReference>
<dbReference type="STRING" id="55188.A0A2H5PQY5"/>
<proteinExistence type="predicted"/>
<keyword evidence="8" id="KW-0472">Membrane</keyword>
<dbReference type="GO" id="GO:0045842">
    <property type="term" value="P:positive regulation of mitotic metaphase/anaphase transition"/>
    <property type="evidence" value="ECO:0007669"/>
    <property type="project" value="TreeGrafter"/>
</dbReference>
<organism evidence="10 11">
    <name type="scientific">Citrus unshiu</name>
    <name type="common">Satsuma mandarin</name>
    <name type="synonym">Citrus nobilis var. unshiu</name>
    <dbReference type="NCBI Taxonomy" id="55188"/>
    <lineage>
        <taxon>Eukaryota</taxon>
        <taxon>Viridiplantae</taxon>
        <taxon>Streptophyta</taxon>
        <taxon>Embryophyta</taxon>
        <taxon>Tracheophyta</taxon>
        <taxon>Spermatophyta</taxon>
        <taxon>Magnoliopsida</taxon>
        <taxon>eudicotyledons</taxon>
        <taxon>Gunneridae</taxon>
        <taxon>Pentapetalae</taxon>
        <taxon>rosids</taxon>
        <taxon>malvids</taxon>
        <taxon>Sapindales</taxon>
        <taxon>Rutaceae</taxon>
        <taxon>Aurantioideae</taxon>
        <taxon>Citrus</taxon>
    </lineage>
</organism>
<gene>
    <name evidence="10" type="ORF">CUMW_159240</name>
</gene>
<name>A0A2H5PQY5_CITUN</name>
<dbReference type="GO" id="GO:0016567">
    <property type="term" value="P:protein ubiquitination"/>
    <property type="evidence" value="ECO:0007669"/>
    <property type="project" value="TreeGrafter"/>
</dbReference>
<dbReference type="InterPro" id="IPR019734">
    <property type="entry name" value="TPR_rpt"/>
</dbReference>
<keyword evidence="11" id="KW-1185">Reference proteome</keyword>
<keyword evidence="8" id="KW-0812">Transmembrane</keyword>
<evidence type="ECO:0000313" key="10">
    <source>
        <dbReference type="EMBL" id="GAY54766.1"/>
    </source>
</evidence>
<dbReference type="GO" id="GO:0005680">
    <property type="term" value="C:anaphase-promoting complex"/>
    <property type="evidence" value="ECO:0007669"/>
    <property type="project" value="InterPro"/>
</dbReference>
<dbReference type="Pfam" id="PF13181">
    <property type="entry name" value="TPR_8"/>
    <property type="match status" value="2"/>
</dbReference>
<dbReference type="SMART" id="SM00028">
    <property type="entry name" value="TPR"/>
    <property type="match status" value="2"/>
</dbReference>
<dbReference type="Proteomes" id="UP000236630">
    <property type="component" value="Unassembled WGS sequence"/>
</dbReference>
<keyword evidence="1" id="KW-0132">Cell division</keyword>
<feature type="repeat" description="TPR" evidence="7">
    <location>
        <begin position="396"/>
        <end position="429"/>
    </location>
</feature>
<evidence type="ECO:0000256" key="4">
    <source>
        <dbReference type="ARBA" id="ARBA00022786"/>
    </source>
</evidence>
<keyword evidence="5 7" id="KW-0802">TPR repeat</keyword>
<dbReference type="EMBL" id="BDQV01000109">
    <property type="protein sequence ID" value="GAY54766.1"/>
    <property type="molecule type" value="Genomic_DNA"/>
</dbReference>
<keyword evidence="3" id="KW-0498">Mitosis</keyword>
<evidence type="ECO:0000313" key="11">
    <source>
        <dbReference type="Proteomes" id="UP000236630"/>
    </source>
</evidence>
<dbReference type="SUPFAM" id="SSF48452">
    <property type="entry name" value="TPR-like"/>
    <property type="match status" value="1"/>
</dbReference>
<feature type="domain" description="Cdc23" evidence="9">
    <location>
        <begin position="155"/>
        <end position="301"/>
    </location>
</feature>